<protein>
    <submittedName>
        <fullName evidence="2">Uncharacterized protein YxjI</fullName>
    </submittedName>
</protein>
<accession>A0A7W7W6J7</accession>
<evidence type="ECO:0000256" key="1">
    <source>
        <dbReference type="ARBA" id="ARBA00005437"/>
    </source>
</evidence>
<reference evidence="2 3" key="1">
    <citation type="submission" date="2020-08" db="EMBL/GenBank/DDBJ databases">
        <title>Sequencing the genomes of 1000 actinobacteria strains.</title>
        <authorList>
            <person name="Klenk H.-P."/>
        </authorList>
    </citation>
    <scope>NUCLEOTIDE SEQUENCE [LARGE SCALE GENOMIC DNA]</scope>
    <source>
        <strain evidence="2 3">DSM 102030</strain>
    </source>
</reference>
<dbReference type="AlphaFoldDB" id="A0A7W7W6J7"/>
<dbReference type="InterPro" id="IPR007612">
    <property type="entry name" value="LOR"/>
</dbReference>
<dbReference type="SUPFAM" id="SSF54518">
    <property type="entry name" value="Tubby C-terminal domain-like"/>
    <property type="match status" value="1"/>
</dbReference>
<dbReference type="Gene3D" id="2.40.160.200">
    <property type="entry name" value="LURP1-related"/>
    <property type="match status" value="1"/>
</dbReference>
<gene>
    <name evidence="2" type="ORF">F4561_005873</name>
</gene>
<name>A0A7W7W6J7_9ACTN</name>
<proteinExistence type="inferred from homology"/>
<dbReference type="Pfam" id="PF04525">
    <property type="entry name" value="LOR"/>
    <property type="match status" value="1"/>
</dbReference>
<evidence type="ECO:0000313" key="2">
    <source>
        <dbReference type="EMBL" id="MBB4934979.1"/>
    </source>
</evidence>
<comment type="similarity">
    <text evidence="1">Belongs to the LOR family.</text>
</comment>
<organism evidence="2 3">
    <name type="scientific">Lipingzhangella halophila</name>
    <dbReference type="NCBI Taxonomy" id="1783352"/>
    <lineage>
        <taxon>Bacteria</taxon>
        <taxon>Bacillati</taxon>
        <taxon>Actinomycetota</taxon>
        <taxon>Actinomycetes</taxon>
        <taxon>Streptosporangiales</taxon>
        <taxon>Nocardiopsidaceae</taxon>
        <taxon>Lipingzhangella</taxon>
    </lineage>
</organism>
<comment type="caution">
    <text evidence="2">The sequence shown here is derived from an EMBL/GenBank/DDBJ whole genome shotgun (WGS) entry which is preliminary data.</text>
</comment>
<sequence length="187" mass="20761">MAAIAASLAGEAGGDKGALVKFVVRERVFDIGDDYWVEDENGQRVFLVDGKALRLRQTFELKDTEGNELAVIRKKLFKLRDTMEIERAGDTAATVRKRMFNPIKDKLVVELADGPEWEVTGDFLDKEYTIGDDGGPVAHVSRKWFRLRDTYAVDVNTFRTDAGGDPALVISVAVCVDIMTGDEDDDD</sequence>
<dbReference type="InterPro" id="IPR025659">
    <property type="entry name" value="Tubby-like_C"/>
</dbReference>
<dbReference type="EMBL" id="JACHJT010000002">
    <property type="protein sequence ID" value="MBB4934979.1"/>
    <property type="molecule type" value="Genomic_DNA"/>
</dbReference>
<dbReference type="PANTHER" id="PTHR31087">
    <property type="match status" value="1"/>
</dbReference>
<keyword evidence="3" id="KW-1185">Reference proteome</keyword>
<dbReference type="PANTHER" id="PTHR31087:SF161">
    <property type="entry name" value="TUBBY C 2 FAMILY PROTEIN"/>
    <property type="match status" value="1"/>
</dbReference>
<evidence type="ECO:0000313" key="3">
    <source>
        <dbReference type="Proteomes" id="UP000523007"/>
    </source>
</evidence>
<dbReference type="InterPro" id="IPR038595">
    <property type="entry name" value="LOR_sf"/>
</dbReference>
<dbReference type="Proteomes" id="UP000523007">
    <property type="component" value="Unassembled WGS sequence"/>
</dbReference>